<gene>
    <name evidence="1" type="ORF">VNE69_03123</name>
</gene>
<sequence length="248" mass="29681">MEIAQPFSTRLKTTKRYINRTENLQYNADSTSFAYNLSENPNTRLEEFFKIKDTIDKMTLEIIQNKIEAWKEEDSKELIGKAIIHPLSNTDKEIDFKNVENQIKRIFNSFSFGMKTQLDKIKHLFAKSSLDDKLKKMFNEKLQFFVYCFDYIRKMPPHIKNTPYSIAEYIYIFKNIPKRLNILFYEFNILGKFKRFEIYLDKAQVNMLTNDEKELLREIYGKLYDLYQELESLRKCCEIATLLLEGVD</sequence>
<accession>A0AAX4JAE7</accession>
<dbReference type="KEGG" id="vnx:VNE69_03123"/>
<evidence type="ECO:0000313" key="1">
    <source>
        <dbReference type="EMBL" id="WUR02903.1"/>
    </source>
</evidence>
<dbReference type="RefSeq" id="XP_065329048.1">
    <property type="nucleotide sequence ID" value="XM_065472976.1"/>
</dbReference>
<dbReference type="AlphaFoldDB" id="A0AAX4JAE7"/>
<name>A0AAX4JAE7_9MICR</name>
<keyword evidence="2" id="KW-1185">Reference proteome</keyword>
<protein>
    <submittedName>
        <fullName evidence="1">Uncharacterized protein</fullName>
    </submittedName>
</protein>
<dbReference type="EMBL" id="CP142728">
    <property type="protein sequence ID" value="WUR02903.1"/>
    <property type="molecule type" value="Genomic_DNA"/>
</dbReference>
<proteinExistence type="predicted"/>
<evidence type="ECO:0000313" key="2">
    <source>
        <dbReference type="Proteomes" id="UP001334084"/>
    </source>
</evidence>
<dbReference type="GeneID" id="90540719"/>
<organism evidence="1 2">
    <name type="scientific">Vairimorpha necatrix</name>
    <dbReference type="NCBI Taxonomy" id="6039"/>
    <lineage>
        <taxon>Eukaryota</taxon>
        <taxon>Fungi</taxon>
        <taxon>Fungi incertae sedis</taxon>
        <taxon>Microsporidia</taxon>
        <taxon>Nosematidae</taxon>
        <taxon>Vairimorpha</taxon>
    </lineage>
</organism>
<reference evidence="1" key="1">
    <citation type="journal article" date="2024" name="BMC Genomics">
        <title>Functional annotation of a divergent genome using sequence and structure-based similarity.</title>
        <authorList>
            <person name="Svedberg D."/>
            <person name="Winiger R.R."/>
            <person name="Berg A."/>
            <person name="Sharma H."/>
            <person name="Tellgren-Roth C."/>
            <person name="Debrunner-Vossbrinck B.A."/>
            <person name="Vossbrinck C.R."/>
            <person name="Barandun J."/>
        </authorList>
    </citation>
    <scope>NUCLEOTIDE SEQUENCE</scope>
    <source>
        <strain evidence="1">Illinois isolate</strain>
    </source>
</reference>
<dbReference type="Proteomes" id="UP001334084">
    <property type="component" value="Chromosome 3"/>
</dbReference>